<dbReference type="GO" id="GO:0005507">
    <property type="term" value="F:copper ion binding"/>
    <property type="evidence" value="ECO:0007669"/>
    <property type="project" value="InterPro"/>
</dbReference>
<sequence length="132" mass="15033">MAVRKDGLMFAVVILILMIVGWYWYIKMYPRPNEVSPQVVETVITPTVPAVGEVLIRQNTFVPETMTIKVGETVTWVNQESYLHDVVSDDGTFVSPKMATGQRYSFTFTKEGTYTYICSIHPFMRATIIVTK</sequence>
<keyword evidence="3" id="KW-0812">Transmembrane</keyword>
<keyword evidence="2" id="KW-0186">Copper</keyword>
<dbReference type="InterPro" id="IPR008972">
    <property type="entry name" value="Cupredoxin"/>
</dbReference>
<dbReference type="Pfam" id="PF00127">
    <property type="entry name" value="Copper-bind"/>
    <property type="match status" value="1"/>
</dbReference>
<dbReference type="CDD" id="cd13921">
    <property type="entry name" value="Amicyanin"/>
    <property type="match status" value="1"/>
</dbReference>
<evidence type="ECO:0000256" key="3">
    <source>
        <dbReference type="SAM" id="Phobius"/>
    </source>
</evidence>
<feature type="domain" description="Blue (type 1) copper" evidence="4">
    <location>
        <begin position="60"/>
        <end position="130"/>
    </location>
</feature>
<dbReference type="InterPro" id="IPR052721">
    <property type="entry name" value="ET_Amicyanin"/>
</dbReference>
<dbReference type="Gene3D" id="2.60.40.420">
    <property type="entry name" value="Cupredoxins - blue copper proteins"/>
    <property type="match status" value="1"/>
</dbReference>
<keyword evidence="1" id="KW-0479">Metal-binding</keyword>
<evidence type="ECO:0000256" key="2">
    <source>
        <dbReference type="ARBA" id="ARBA00023008"/>
    </source>
</evidence>
<evidence type="ECO:0000313" key="6">
    <source>
        <dbReference type="Proteomes" id="UP000033854"/>
    </source>
</evidence>
<organism evidence="5 6">
    <name type="scientific">Candidatus Collierbacteria bacterium GW2011_GWA2_42_17</name>
    <dbReference type="NCBI Taxonomy" id="1618378"/>
    <lineage>
        <taxon>Bacteria</taxon>
        <taxon>Candidatus Collieribacteriota</taxon>
    </lineage>
</organism>
<evidence type="ECO:0000256" key="1">
    <source>
        <dbReference type="ARBA" id="ARBA00022723"/>
    </source>
</evidence>
<reference evidence="5 6" key="1">
    <citation type="journal article" date="2015" name="Nature">
        <title>rRNA introns, odd ribosomes, and small enigmatic genomes across a large radiation of phyla.</title>
        <authorList>
            <person name="Brown C.T."/>
            <person name="Hug L.A."/>
            <person name="Thomas B.C."/>
            <person name="Sharon I."/>
            <person name="Castelle C.J."/>
            <person name="Singh A."/>
            <person name="Wilkins M.J."/>
            <person name="Williams K.H."/>
            <person name="Banfield J.F."/>
        </authorList>
    </citation>
    <scope>NUCLEOTIDE SEQUENCE [LARGE SCALE GENOMIC DNA]</scope>
</reference>
<protein>
    <submittedName>
        <fullName evidence="5">Blue (Type 1) copper domain protein</fullName>
    </submittedName>
</protein>
<dbReference type="InterPro" id="IPR035668">
    <property type="entry name" value="Amicyanin"/>
</dbReference>
<evidence type="ECO:0000259" key="4">
    <source>
        <dbReference type="Pfam" id="PF00127"/>
    </source>
</evidence>
<keyword evidence="3" id="KW-0472">Membrane</keyword>
<dbReference type="GO" id="GO:0009055">
    <property type="term" value="F:electron transfer activity"/>
    <property type="evidence" value="ECO:0007669"/>
    <property type="project" value="InterPro"/>
</dbReference>
<feature type="transmembrane region" description="Helical" evidence="3">
    <location>
        <begin position="7"/>
        <end position="26"/>
    </location>
</feature>
<dbReference type="PANTHER" id="PTHR36507">
    <property type="entry name" value="BLL1555 PROTEIN"/>
    <property type="match status" value="1"/>
</dbReference>
<dbReference type="InterPro" id="IPR000923">
    <property type="entry name" value="BlueCu_1"/>
</dbReference>
<evidence type="ECO:0000313" key="5">
    <source>
        <dbReference type="EMBL" id="KKS43126.1"/>
    </source>
</evidence>
<dbReference type="EMBL" id="LCDA01000002">
    <property type="protein sequence ID" value="KKS43126.1"/>
    <property type="molecule type" value="Genomic_DNA"/>
</dbReference>
<gene>
    <name evidence="5" type="ORF">UV06_C0002G0028</name>
</gene>
<dbReference type="PANTHER" id="PTHR36507:SF1">
    <property type="entry name" value="BLL1555 PROTEIN"/>
    <property type="match status" value="1"/>
</dbReference>
<name>A0A0G1B9Y5_9BACT</name>
<dbReference type="SUPFAM" id="SSF49503">
    <property type="entry name" value="Cupredoxins"/>
    <property type="match status" value="1"/>
</dbReference>
<comment type="caution">
    <text evidence="5">The sequence shown here is derived from an EMBL/GenBank/DDBJ whole genome shotgun (WGS) entry which is preliminary data.</text>
</comment>
<proteinExistence type="predicted"/>
<accession>A0A0G1B9Y5</accession>
<dbReference type="AlphaFoldDB" id="A0A0G1B9Y5"/>
<keyword evidence="3" id="KW-1133">Transmembrane helix</keyword>
<dbReference type="Proteomes" id="UP000033854">
    <property type="component" value="Unassembled WGS sequence"/>
</dbReference>